<feature type="signal peptide" evidence="1">
    <location>
        <begin position="1"/>
        <end position="15"/>
    </location>
</feature>
<dbReference type="Proteomes" id="UP000609064">
    <property type="component" value="Unassembled WGS sequence"/>
</dbReference>
<evidence type="ECO:0000313" key="3">
    <source>
        <dbReference type="Proteomes" id="UP000609064"/>
    </source>
</evidence>
<gene>
    <name evidence="2" type="ORF">GCM10011514_40350</name>
</gene>
<dbReference type="EMBL" id="BMKK01000009">
    <property type="protein sequence ID" value="GGD72129.1"/>
    <property type="molecule type" value="Genomic_DNA"/>
</dbReference>
<sequence>MKTAFFIIFTLFLMACQVGNESIIEPSLTKISGQWQLTKTSIGYPAPNSPTEIKATNTEIISFDSNNKTFTRTVNGKVTETTDFDVQKVSYNGSEPREAVVFTKTQYYAFLTFDDANSSIILYEKAPIGAILADGNSYHYQKVK</sequence>
<name>A0A916Z1X1_9BACT</name>
<reference evidence="2" key="1">
    <citation type="journal article" date="2014" name="Int. J. Syst. Evol. Microbiol.">
        <title>Complete genome sequence of Corynebacterium casei LMG S-19264T (=DSM 44701T), isolated from a smear-ripened cheese.</title>
        <authorList>
            <consortium name="US DOE Joint Genome Institute (JGI-PGF)"/>
            <person name="Walter F."/>
            <person name="Albersmeier A."/>
            <person name="Kalinowski J."/>
            <person name="Ruckert C."/>
        </authorList>
    </citation>
    <scope>NUCLEOTIDE SEQUENCE</scope>
    <source>
        <strain evidence="2">CGMCC 1.15958</strain>
    </source>
</reference>
<organism evidence="2 3">
    <name type="scientific">Emticicia aquatilis</name>
    <dbReference type="NCBI Taxonomy" id="1537369"/>
    <lineage>
        <taxon>Bacteria</taxon>
        <taxon>Pseudomonadati</taxon>
        <taxon>Bacteroidota</taxon>
        <taxon>Cytophagia</taxon>
        <taxon>Cytophagales</taxon>
        <taxon>Leadbetterellaceae</taxon>
        <taxon>Emticicia</taxon>
    </lineage>
</organism>
<evidence type="ECO:0000256" key="1">
    <source>
        <dbReference type="SAM" id="SignalP"/>
    </source>
</evidence>
<accession>A0A916Z1X1</accession>
<evidence type="ECO:0000313" key="2">
    <source>
        <dbReference type="EMBL" id="GGD72129.1"/>
    </source>
</evidence>
<feature type="chain" id="PRO_5037184259" description="Lipocalin-like domain-containing protein" evidence="1">
    <location>
        <begin position="16"/>
        <end position="144"/>
    </location>
</feature>
<dbReference type="AlphaFoldDB" id="A0A916Z1X1"/>
<comment type="caution">
    <text evidence="2">The sequence shown here is derived from an EMBL/GenBank/DDBJ whole genome shotgun (WGS) entry which is preliminary data.</text>
</comment>
<protein>
    <recommendedName>
        <fullName evidence="4">Lipocalin-like domain-containing protein</fullName>
    </recommendedName>
</protein>
<reference evidence="2" key="2">
    <citation type="submission" date="2020-09" db="EMBL/GenBank/DDBJ databases">
        <authorList>
            <person name="Sun Q."/>
            <person name="Zhou Y."/>
        </authorList>
    </citation>
    <scope>NUCLEOTIDE SEQUENCE</scope>
    <source>
        <strain evidence="2">CGMCC 1.15958</strain>
    </source>
</reference>
<dbReference type="RefSeq" id="WP_188768823.1">
    <property type="nucleotide sequence ID" value="NZ_BMKK01000009.1"/>
</dbReference>
<proteinExistence type="predicted"/>
<evidence type="ECO:0008006" key="4">
    <source>
        <dbReference type="Google" id="ProtNLM"/>
    </source>
</evidence>
<dbReference type="PROSITE" id="PS51257">
    <property type="entry name" value="PROKAR_LIPOPROTEIN"/>
    <property type="match status" value="1"/>
</dbReference>
<keyword evidence="1" id="KW-0732">Signal</keyword>
<keyword evidence="3" id="KW-1185">Reference proteome</keyword>